<dbReference type="Proteomes" id="UP000887116">
    <property type="component" value="Unassembled WGS sequence"/>
</dbReference>
<name>A0A8X6KVH6_TRICU</name>
<keyword evidence="2" id="KW-1185">Reference proteome</keyword>
<feature type="non-terminal residue" evidence="1">
    <location>
        <position position="1"/>
    </location>
</feature>
<dbReference type="AlphaFoldDB" id="A0A8X6KVH6"/>
<reference evidence="1" key="1">
    <citation type="submission" date="2020-07" db="EMBL/GenBank/DDBJ databases">
        <title>Multicomponent nature underlies the extraordinary mechanical properties of spider dragline silk.</title>
        <authorList>
            <person name="Kono N."/>
            <person name="Nakamura H."/>
            <person name="Mori M."/>
            <person name="Yoshida Y."/>
            <person name="Ohtoshi R."/>
            <person name="Malay A.D."/>
            <person name="Moran D.A.P."/>
            <person name="Tomita M."/>
            <person name="Numata K."/>
            <person name="Arakawa K."/>
        </authorList>
    </citation>
    <scope>NUCLEOTIDE SEQUENCE</scope>
</reference>
<evidence type="ECO:0000313" key="1">
    <source>
        <dbReference type="EMBL" id="GFQ83898.1"/>
    </source>
</evidence>
<comment type="caution">
    <text evidence="1">The sequence shown here is derived from an EMBL/GenBank/DDBJ whole genome shotgun (WGS) entry which is preliminary data.</text>
</comment>
<accession>A0A8X6KVH6</accession>
<evidence type="ECO:0000313" key="2">
    <source>
        <dbReference type="Proteomes" id="UP000887116"/>
    </source>
</evidence>
<dbReference type="EMBL" id="BMAO01022728">
    <property type="protein sequence ID" value="GFQ83898.1"/>
    <property type="molecule type" value="Genomic_DNA"/>
</dbReference>
<gene>
    <name evidence="1" type="ORF">TNCT_521751</name>
</gene>
<protein>
    <submittedName>
        <fullName evidence="1">Uncharacterized protein</fullName>
    </submittedName>
</protein>
<organism evidence="1 2">
    <name type="scientific">Trichonephila clavata</name>
    <name type="common">Joro spider</name>
    <name type="synonym">Nephila clavata</name>
    <dbReference type="NCBI Taxonomy" id="2740835"/>
    <lineage>
        <taxon>Eukaryota</taxon>
        <taxon>Metazoa</taxon>
        <taxon>Ecdysozoa</taxon>
        <taxon>Arthropoda</taxon>
        <taxon>Chelicerata</taxon>
        <taxon>Arachnida</taxon>
        <taxon>Araneae</taxon>
        <taxon>Araneomorphae</taxon>
        <taxon>Entelegynae</taxon>
        <taxon>Araneoidea</taxon>
        <taxon>Nephilidae</taxon>
        <taxon>Trichonephila</taxon>
    </lineage>
</organism>
<proteinExistence type="predicted"/>
<sequence>IYEACYRSSIRVYNDQMGISWSKFFHSSS</sequence>